<accession>A0A1J4Q7Y6</accession>
<dbReference type="Gene3D" id="3.40.50.720">
    <property type="entry name" value="NAD(P)-binding Rossmann-like Domain"/>
    <property type="match status" value="1"/>
</dbReference>
<feature type="domain" description="NAD-dependent epimerase/dehydratase" evidence="2">
    <location>
        <begin position="2"/>
        <end position="245"/>
    </location>
</feature>
<proteinExistence type="inferred from homology"/>
<dbReference type="PANTHER" id="PTHR43000">
    <property type="entry name" value="DTDP-D-GLUCOSE 4,6-DEHYDRATASE-RELATED"/>
    <property type="match status" value="1"/>
</dbReference>
<evidence type="ECO:0000256" key="1">
    <source>
        <dbReference type="ARBA" id="ARBA00007637"/>
    </source>
</evidence>
<gene>
    <name evidence="3" type="ORF">VT52_006425</name>
</gene>
<dbReference type="InterPro" id="IPR001509">
    <property type="entry name" value="Epimerase_deHydtase"/>
</dbReference>
<dbReference type="InterPro" id="IPR036291">
    <property type="entry name" value="NAD(P)-bd_dom_sf"/>
</dbReference>
<name>A0A1J4Q7Y6_9ACTN</name>
<evidence type="ECO:0000313" key="4">
    <source>
        <dbReference type="Proteomes" id="UP000034838"/>
    </source>
</evidence>
<dbReference type="Pfam" id="PF01370">
    <property type="entry name" value="Epimerase"/>
    <property type="match status" value="1"/>
</dbReference>
<protein>
    <submittedName>
        <fullName evidence="3">Epimerase</fullName>
    </submittedName>
</protein>
<comment type="similarity">
    <text evidence="1">Belongs to the NAD(P)-dependent epimerase/dehydratase family.</text>
</comment>
<comment type="caution">
    <text evidence="3">The sequence shown here is derived from an EMBL/GenBank/DDBJ whole genome shotgun (WGS) entry which is preliminary data.</text>
</comment>
<keyword evidence="4" id="KW-1185">Reference proteome</keyword>
<dbReference type="AlphaFoldDB" id="A0A1J4Q7Y6"/>
<dbReference type="Proteomes" id="UP000034838">
    <property type="component" value="Unassembled WGS sequence"/>
</dbReference>
<evidence type="ECO:0000259" key="2">
    <source>
        <dbReference type="Pfam" id="PF01370"/>
    </source>
</evidence>
<sequence>MILVTGGAGFIGSHTVRALHEAGEQCVLLQRRAPVLPPHLADVPAAMARGDVADLDSLRAVGRRNTITGIVHLAITPPWSVGDDDEIGAAGRALDGFLNTVRVAKEWGVRRVVVASTIGVYGGVTAGGALGEDLPLPMRHLHAIPTLKKIIELLAGQLAAESGIEIVSARVSGTWGPGGHLPDPFFPAPSLAHAAAGRTTPDLSGLAHQPYAEDSLDLCYVKDTGRALALLQLTPRLRHTTYNVGSGRATSNAEVIAALAATEPGFRTELPSRDTPAPRQWLDTSRLREDTGFTPKYDTAAAAADYVAWLRAGNGR</sequence>
<dbReference type="RefSeq" id="WP_046425690.1">
    <property type="nucleotide sequence ID" value="NZ_LBDA02000012.1"/>
</dbReference>
<dbReference type="SUPFAM" id="SSF51735">
    <property type="entry name" value="NAD(P)-binding Rossmann-fold domains"/>
    <property type="match status" value="1"/>
</dbReference>
<organism evidence="3 4">
    <name type="scientific">Streptomyces malaysiense</name>
    <dbReference type="NCBI Taxonomy" id="1428626"/>
    <lineage>
        <taxon>Bacteria</taxon>
        <taxon>Bacillati</taxon>
        <taxon>Actinomycetota</taxon>
        <taxon>Actinomycetes</taxon>
        <taxon>Kitasatosporales</taxon>
        <taxon>Streptomycetaceae</taxon>
        <taxon>Streptomyces</taxon>
    </lineage>
</organism>
<reference evidence="3" key="1">
    <citation type="submission" date="2016-10" db="EMBL/GenBank/DDBJ databases">
        <title>Genome sequence of Streptomyces malaysiense MUSC 136.</title>
        <authorList>
            <person name="Lee L.-H."/>
            <person name="Ser H.-L."/>
        </authorList>
    </citation>
    <scope>NUCLEOTIDE SEQUENCE [LARGE SCALE GENOMIC DNA]</scope>
    <source>
        <strain evidence="3">MUSC 136</strain>
    </source>
</reference>
<dbReference type="EMBL" id="LBDA02000012">
    <property type="protein sequence ID" value="OIK28486.1"/>
    <property type="molecule type" value="Genomic_DNA"/>
</dbReference>
<dbReference type="OrthoDB" id="9801785at2"/>
<evidence type="ECO:0000313" key="3">
    <source>
        <dbReference type="EMBL" id="OIK28486.1"/>
    </source>
</evidence>